<evidence type="ECO:0000256" key="5">
    <source>
        <dbReference type="ARBA" id="ARBA00023004"/>
    </source>
</evidence>
<dbReference type="AlphaFoldDB" id="A0A6C1BX49"/>
<dbReference type="PANTHER" id="PTHR46696:SF1">
    <property type="entry name" value="CYTOCHROME P450 YJIB-RELATED"/>
    <property type="match status" value="1"/>
</dbReference>
<dbReference type="GO" id="GO:0005506">
    <property type="term" value="F:iron ion binding"/>
    <property type="evidence" value="ECO:0007669"/>
    <property type="project" value="InterPro"/>
</dbReference>
<evidence type="ECO:0000256" key="1">
    <source>
        <dbReference type="ARBA" id="ARBA00010617"/>
    </source>
</evidence>
<name>A0A6C1BX49_9ACTN</name>
<dbReference type="InterPro" id="IPR002397">
    <property type="entry name" value="Cyt_P450_B"/>
</dbReference>
<dbReference type="EMBL" id="RCIY01000101">
    <property type="protein sequence ID" value="TGG76873.1"/>
    <property type="molecule type" value="Genomic_DNA"/>
</dbReference>
<gene>
    <name evidence="8" type="ORF">D8771_28420</name>
</gene>
<dbReference type="RefSeq" id="WP_016466914.1">
    <property type="nucleotide sequence ID" value="NZ_BBQG01000010.1"/>
</dbReference>
<dbReference type="PRINTS" id="PR00385">
    <property type="entry name" value="P450"/>
</dbReference>
<evidence type="ECO:0000256" key="7">
    <source>
        <dbReference type="RuleBase" id="RU000461"/>
    </source>
</evidence>
<dbReference type="PRINTS" id="PR00359">
    <property type="entry name" value="BP450"/>
</dbReference>
<dbReference type="Pfam" id="PF00067">
    <property type="entry name" value="p450"/>
    <property type="match status" value="1"/>
</dbReference>
<protein>
    <submittedName>
        <fullName evidence="8">Cytochrome P450</fullName>
    </submittedName>
</protein>
<dbReference type="GO" id="GO:0004497">
    <property type="term" value="F:monooxygenase activity"/>
    <property type="evidence" value="ECO:0007669"/>
    <property type="project" value="UniProtKB-KW"/>
</dbReference>
<comment type="similarity">
    <text evidence="1 7">Belongs to the cytochrome P450 family.</text>
</comment>
<proteinExistence type="inferred from homology"/>
<dbReference type="InterPro" id="IPR036396">
    <property type="entry name" value="Cyt_P450_sf"/>
</dbReference>
<organism evidence="8 9">
    <name type="scientific">Streptomyces albus</name>
    <dbReference type="NCBI Taxonomy" id="1888"/>
    <lineage>
        <taxon>Bacteria</taxon>
        <taxon>Bacillati</taxon>
        <taxon>Actinomycetota</taxon>
        <taxon>Actinomycetes</taxon>
        <taxon>Kitasatosporales</taxon>
        <taxon>Streptomycetaceae</taxon>
        <taxon>Streptomyces</taxon>
    </lineage>
</organism>
<keyword evidence="2 7" id="KW-0349">Heme</keyword>
<dbReference type="GO" id="GO:0016705">
    <property type="term" value="F:oxidoreductase activity, acting on paired donors, with incorporation or reduction of molecular oxygen"/>
    <property type="evidence" value="ECO:0007669"/>
    <property type="project" value="InterPro"/>
</dbReference>
<keyword evidence="3 7" id="KW-0479">Metal-binding</keyword>
<dbReference type="PROSITE" id="PS00086">
    <property type="entry name" value="CYTOCHROME_P450"/>
    <property type="match status" value="1"/>
</dbReference>
<dbReference type="GO" id="GO:0020037">
    <property type="term" value="F:heme binding"/>
    <property type="evidence" value="ECO:0007669"/>
    <property type="project" value="InterPro"/>
</dbReference>
<accession>A0A6C1BX49</accession>
<dbReference type="PANTHER" id="PTHR46696">
    <property type="entry name" value="P450, PUTATIVE (EUROFUNG)-RELATED"/>
    <property type="match status" value="1"/>
</dbReference>
<dbReference type="Proteomes" id="UP000298111">
    <property type="component" value="Unassembled WGS sequence"/>
</dbReference>
<keyword evidence="4 7" id="KW-0560">Oxidoreductase</keyword>
<evidence type="ECO:0000313" key="8">
    <source>
        <dbReference type="EMBL" id="TGG76873.1"/>
    </source>
</evidence>
<dbReference type="InterPro" id="IPR001128">
    <property type="entry name" value="Cyt_P450"/>
</dbReference>
<evidence type="ECO:0000256" key="3">
    <source>
        <dbReference type="ARBA" id="ARBA00022723"/>
    </source>
</evidence>
<dbReference type="Gene3D" id="1.10.630.10">
    <property type="entry name" value="Cytochrome P450"/>
    <property type="match status" value="1"/>
</dbReference>
<evidence type="ECO:0000256" key="2">
    <source>
        <dbReference type="ARBA" id="ARBA00022617"/>
    </source>
</evidence>
<reference evidence="8 9" key="1">
    <citation type="submission" date="2018-10" db="EMBL/GenBank/DDBJ databases">
        <title>Isolation of pseudouridimycin from Streptomyces albus DSM 40763.</title>
        <authorList>
            <person name="Rosenqvist P."/>
            <person name="Metsae-Ketelae M."/>
            <person name="Virta P."/>
        </authorList>
    </citation>
    <scope>NUCLEOTIDE SEQUENCE [LARGE SCALE GENOMIC DNA]</scope>
    <source>
        <strain evidence="8 9">DSM 40763</strain>
    </source>
</reference>
<dbReference type="CDD" id="cd11030">
    <property type="entry name" value="CYP105-like"/>
    <property type="match status" value="1"/>
</dbReference>
<sequence>MPDPTPKVRSLPLHRSCPFDPPDEYKQLRAEEPVSRVRFADGQEGWLLTKFEDVKSFLLDSRFSSNRNIAARTRHTYEKPKLPAGAMVSMDPPEHTRYRRMLAGQFTTRRVRALEPRIAGYVSQQLDEMEKAGPGVDLVETFALPVPSLVICDLLGVPARDRHDFQAWAQTVLNVDLPIEQVQRAKERLFSFITELVREKARHPRNDIISGLLHSPAEDRLTEEEIIGVSVLLLIAGHESTSNMLGIGAYALMRHPKELAKLQAEPSLIDNAVEELLRYLSIVHLEFIRTATEEVEFAGHLIRPGETVKGSMVSANRDPDRYPDPDVLDLTREDVHHLTFGHGIHQCIAQQLARMEMRVAFSLLFTRFPTLRPAIAPQDVRFKDDSVAYGVKELPVTWDTAAV</sequence>
<comment type="caution">
    <text evidence="8">The sequence shown here is derived from an EMBL/GenBank/DDBJ whole genome shotgun (WGS) entry which is preliminary data.</text>
</comment>
<dbReference type="SUPFAM" id="SSF48264">
    <property type="entry name" value="Cytochrome P450"/>
    <property type="match status" value="1"/>
</dbReference>
<dbReference type="FunFam" id="1.10.630.10:FF:000018">
    <property type="entry name" value="Cytochrome P450 monooxygenase"/>
    <property type="match status" value="1"/>
</dbReference>
<dbReference type="InterPro" id="IPR017972">
    <property type="entry name" value="Cyt_P450_CS"/>
</dbReference>
<evidence type="ECO:0000256" key="6">
    <source>
        <dbReference type="ARBA" id="ARBA00023033"/>
    </source>
</evidence>
<keyword evidence="5 7" id="KW-0408">Iron</keyword>
<dbReference type="GeneID" id="75185744"/>
<evidence type="ECO:0000256" key="4">
    <source>
        <dbReference type="ARBA" id="ARBA00023002"/>
    </source>
</evidence>
<keyword evidence="6 7" id="KW-0503">Monooxygenase</keyword>
<evidence type="ECO:0000313" key="9">
    <source>
        <dbReference type="Proteomes" id="UP000298111"/>
    </source>
</evidence>